<dbReference type="GO" id="GO:0140825">
    <property type="term" value="F:lactoperoxidase activity"/>
    <property type="evidence" value="ECO:0007669"/>
    <property type="project" value="UniProtKB-EC"/>
</dbReference>
<dbReference type="GO" id="GO:0046872">
    <property type="term" value="F:metal ion binding"/>
    <property type="evidence" value="ECO:0007669"/>
    <property type="project" value="UniProtKB-UniRule"/>
</dbReference>
<comment type="subcellular location">
    <subcellularLocation>
        <location evidence="14">Secreted</location>
    </subcellularLocation>
</comment>
<feature type="disulfide bond" evidence="13">
    <location>
        <begin position="191"/>
        <end position="223"/>
    </location>
</feature>
<dbReference type="InterPro" id="IPR010255">
    <property type="entry name" value="Haem_peroxidase_sf"/>
</dbReference>
<dbReference type="Pfam" id="PF00141">
    <property type="entry name" value="peroxidase"/>
    <property type="match status" value="1"/>
</dbReference>
<dbReference type="SUPFAM" id="SSF48113">
    <property type="entry name" value="Heme-dependent peroxidases"/>
    <property type="match status" value="1"/>
</dbReference>
<evidence type="ECO:0000256" key="10">
    <source>
        <dbReference type="ARBA" id="ARBA00023157"/>
    </source>
</evidence>
<feature type="disulfide bond" evidence="13">
    <location>
        <begin position="112"/>
        <end position="286"/>
    </location>
</feature>
<evidence type="ECO:0000256" key="9">
    <source>
        <dbReference type="ARBA" id="ARBA00023004"/>
    </source>
</evidence>
<evidence type="ECO:0000256" key="7">
    <source>
        <dbReference type="ARBA" id="ARBA00022723"/>
    </source>
</evidence>
<dbReference type="GO" id="GO:0020037">
    <property type="term" value="F:heme binding"/>
    <property type="evidence" value="ECO:0007669"/>
    <property type="project" value="UniProtKB-UniRule"/>
</dbReference>
<dbReference type="PRINTS" id="PR00461">
    <property type="entry name" value="PLPEROXIDASE"/>
</dbReference>
<dbReference type="PROSITE" id="PS00435">
    <property type="entry name" value="PEROXIDASE_1"/>
    <property type="match status" value="1"/>
</dbReference>
<evidence type="ECO:0000256" key="8">
    <source>
        <dbReference type="ARBA" id="ARBA00023002"/>
    </source>
</evidence>
<evidence type="ECO:0000256" key="14">
    <source>
        <dbReference type="RuleBase" id="RU362060"/>
    </source>
</evidence>
<comment type="similarity">
    <text evidence="14">Belongs to the peroxidase family. Classical plant (class III) peroxidase subfamily.</text>
</comment>
<dbReference type="Gene3D" id="1.10.420.10">
    <property type="entry name" value="Peroxidase, domain 2"/>
    <property type="match status" value="2"/>
</dbReference>
<dbReference type="EC" id="1.11.1.7" evidence="4 14"/>
<evidence type="ECO:0000313" key="17">
    <source>
        <dbReference type="Proteomes" id="UP000288805"/>
    </source>
</evidence>
<feature type="binding site" evidence="12">
    <location>
        <position position="185"/>
    </location>
    <ligand>
        <name>Ca(2+)</name>
        <dbReference type="ChEBI" id="CHEBI:29108"/>
        <label>2</label>
    </ligand>
</feature>
<accession>A0A438EBU1</accession>
<dbReference type="InterPro" id="IPR000823">
    <property type="entry name" value="Peroxidase_pln"/>
</dbReference>
<keyword evidence="5 14" id="KW-0575">Peroxidase</keyword>
<dbReference type="GO" id="GO:0042744">
    <property type="term" value="P:hydrogen peroxide catabolic process"/>
    <property type="evidence" value="ECO:0007669"/>
    <property type="project" value="UniProtKB-KW"/>
</dbReference>
<dbReference type="FunFam" id="1.10.420.10:FF:000001">
    <property type="entry name" value="Peroxidase"/>
    <property type="match status" value="1"/>
</dbReference>
<keyword evidence="7 12" id="KW-0479">Metal-binding</keyword>
<comment type="function">
    <text evidence="2">Removal of H(2)O(2), oxidation of toxic reductants, biosynthesis and degradation of lignin, suberization, auxin catabolism, response to environmental stresses such as wounding, pathogen attack and oxidative stress. These functions might be dependent on each isozyme/isoform in each plant tissue.</text>
</comment>
<dbReference type="EMBL" id="QGNW01001336">
    <property type="protein sequence ID" value="RVW45128.1"/>
    <property type="molecule type" value="Genomic_DNA"/>
</dbReference>
<dbReference type="PRINTS" id="PR00458">
    <property type="entry name" value="PEROXIDASE"/>
</dbReference>
<evidence type="ECO:0000256" key="6">
    <source>
        <dbReference type="ARBA" id="ARBA00022617"/>
    </source>
</evidence>
<keyword evidence="8 14" id="KW-0560">Oxidoreductase</keyword>
<proteinExistence type="inferred from homology"/>
<evidence type="ECO:0000313" key="16">
    <source>
        <dbReference type="EMBL" id="RVW45128.1"/>
    </source>
</evidence>
<organism evidence="16 17">
    <name type="scientific">Vitis vinifera</name>
    <name type="common">Grape</name>
    <dbReference type="NCBI Taxonomy" id="29760"/>
    <lineage>
        <taxon>Eukaryota</taxon>
        <taxon>Viridiplantae</taxon>
        <taxon>Streptophyta</taxon>
        <taxon>Embryophyta</taxon>
        <taxon>Tracheophyta</taxon>
        <taxon>Spermatophyta</taxon>
        <taxon>Magnoliopsida</taxon>
        <taxon>eudicotyledons</taxon>
        <taxon>Gunneridae</taxon>
        <taxon>Pentapetalae</taxon>
        <taxon>rosids</taxon>
        <taxon>Vitales</taxon>
        <taxon>Vitaceae</taxon>
        <taxon>Viteae</taxon>
        <taxon>Vitis</taxon>
    </lineage>
</organism>
<comment type="cofactor">
    <cofactor evidence="12 14">
        <name>Ca(2+)</name>
        <dbReference type="ChEBI" id="CHEBI:29108"/>
    </cofactor>
    <text evidence="12 14">Binds 2 calcium ions per subunit.</text>
</comment>
<evidence type="ECO:0000256" key="4">
    <source>
        <dbReference type="ARBA" id="ARBA00012313"/>
    </source>
</evidence>
<comment type="caution">
    <text evidence="16">The sequence shown here is derived from an EMBL/GenBank/DDBJ whole genome shotgun (WGS) entry which is preliminary data.</text>
</comment>
<dbReference type="PANTHER" id="PTHR31517">
    <property type="match status" value="1"/>
</dbReference>
<keyword evidence="14" id="KW-0964">Secreted</keyword>
<dbReference type="Proteomes" id="UP000288805">
    <property type="component" value="Unassembled WGS sequence"/>
</dbReference>
<keyword evidence="14" id="KW-0376">Hydrogen peroxide</keyword>
<dbReference type="AlphaFoldDB" id="A0A438EBU1"/>
<evidence type="ECO:0000256" key="3">
    <source>
        <dbReference type="ARBA" id="ARBA00006873"/>
    </source>
</evidence>
<evidence type="ECO:0000256" key="1">
    <source>
        <dbReference type="ARBA" id="ARBA00000189"/>
    </source>
</evidence>
<dbReference type="InterPro" id="IPR002016">
    <property type="entry name" value="Haem_peroxidase"/>
</dbReference>
<reference evidence="16 17" key="1">
    <citation type="journal article" date="2018" name="PLoS Genet.">
        <title>Population sequencing reveals clonal diversity and ancestral inbreeding in the grapevine cultivar Chardonnay.</title>
        <authorList>
            <person name="Roach M.J."/>
            <person name="Johnson D.L."/>
            <person name="Bohlmann J."/>
            <person name="van Vuuren H.J."/>
            <person name="Jones S.J."/>
            <person name="Pretorius I.S."/>
            <person name="Schmidt S.A."/>
            <person name="Borneman A.R."/>
        </authorList>
    </citation>
    <scope>NUCLEOTIDE SEQUENCE [LARGE SCALE GENOMIC DNA]</scope>
    <source>
        <strain evidence="17">cv. Chardonnay</strain>
        <tissue evidence="16">Leaf</tissue>
    </source>
</reference>
<dbReference type="Gene3D" id="1.10.520.10">
    <property type="match status" value="2"/>
</dbReference>
<comment type="cofactor">
    <cofactor evidence="12 14">
        <name>heme b</name>
        <dbReference type="ChEBI" id="CHEBI:60344"/>
    </cofactor>
    <text evidence="12 14">Binds 1 heme b (iron(II)-protoporphyrin IX) group per subunit.</text>
</comment>
<dbReference type="InterPro" id="IPR019793">
    <property type="entry name" value="Peroxidases_heam-ligand_BS"/>
</dbReference>
<sequence length="291" mass="31393">MERKMKAGMGLCLVGWEGRGTIGGELLQFELSQRGSYSETIGIRQAGSNYLFYFCVALCCDENISGCPDFITKWGCGEGFKDNHSLAGDGAFDTVIKAKQAVEAACPEIGPCADILALAARDVVALVRMHDLISKLGCHDGLIPQASRVGGNLPEPPFDLDQLNSMLARHNLSQLDMIALSGVHTLGFSHCSRFANHLYSFSSSSPVDPSLDRDYAKQLMSVCPQNVDPSIAIDMDPVTSRTFDSVYYQNLVAGKGEFNVAFITAMRKLGRVGVKTGDQGEIRTGCTAFTS</sequence>
<feature type="binding site" evidence="12">
    <location>
        <position position="239"/>
    </location>
    <ligand>
        <name>Ca(2+)</name>
        <dbReference type="ChEBI" id="CHEBI:29108"/>
        <label>2</label>
    </ligand>
</feature>
<keyword evidence="6 14" id="KW-0349">Heme</keyword>
<feature type="binding site" evidence="11">
    <location>
        <position position="154"/>
    </location>
    <ligand>
        <name>substrate</name>
    </ligand>
</feature>
<dbReference type="GO" id="GO:0006979">
    <property type="term" value="P:response to oxidative stress"/>
    <property type="evidence" value="ECO:0007669"/>
    <property type="project" value="UniProtKB-UniRule"/>
</dbReference>
<evidence type="ECO:0000256" key="2">
    <source>
        <dbReference type="ARBA" id="ARBA00002322"/>
    </source>
</evidence>
<keyword evidence="12 14" id="KW-0106">Calcium</keyword>
<dbReference type="PROSITE" id="PS50873">
    <property type="entry name" value="PEROXIDASE_4"/>
    <property type="match status" value="1"/>
</dbReference>
<evidence type="ECO:0000256" key="13">
    <source>
        <dbReference type="PIRSR" id="PIRSR600823-5"/>
    </source>
</evidence>
<gene>
    <name evidence="16" type="primary">PER51</name>
    <name evidence="16" type="ORF">CK203_067639</name>
</gene>
<comment type="catalytic activity">
    <reaction evidence="1 14">
        <text>2 a phenolic donor + H2O2 = 2 a phenolic radical donor + 2 H2O</text>
        <dbReference type="Rhea" id="RHEA:56136"/>
        <dbReference type="ChEBI" id="CHEBI:15377"/>
        <dbReference type="ChEBI" id="CHEBI:16240"/>
        <dbReference type="ChEBI" id="CHEBI:139520"/>
        <dbReference type="ChEBI" id="CHEBI:139521"/>
        <dbReference type="EC" id="1.11.1.7"/>
    </reaction>
</comment>
<evidence type="ECO:0000256" key="5">
    <source>
        <dbReference type="ARBA" id="ARBA00022559"/>
    </source>
</evidence>
<feature type="domain" description="Plant heme peroxidase family profile" evidence="15">
    <location>
        <begin position="52"/>
        <end position="290"/>
    </location>
</feature>
<evidence type="ECO:0000256" key="12">
    <source>
        <dbReference type="PIRSR" id="PIRSR600823-3"/>
    </source>
</evidence>
<evidence type="ECO:0000259" key="15">
    <source>
        <dbReference type="PROSITE" id="PS50873"/>
    </source>
</evidence>
<comment type="similarity">
    <text evidence="3">Belongs to the peroxidase family. Ascorbate peroxidase subfamily.</text>
</comment>
<evidence type="ECO:0000256" key="11">
    <source>
        <dbReference type="PIRSR" id="PIRSR600823-2"/>
    </source>
</evidence>
<keyword evidence="10 13" id="KW-1015">Disulfide bond</keyword>
<keyword evidence="9 12" id="KW-0408">Iron</keyword>
<dbReference type="GO" id="GO:0005576">
    <property type="term" value="C:extracellular region"/>
    <property type="evidence" value="ECO:0007669"/>
    <property type="project" value="UniProtKB-SubCell"/>
</dbReference>
<name>A0A438EBU1_VITVI</name>
<feature type="binding site" description="axial binding residue" evidence="12">
    <location>
        <position position="184"/>
    </location>
    <ligand>
        <name>heme b</name>
        <dbReference type="ChEBI" id="CHEBI:60344"/>
    </ligand>
    <ligandPart>
        <name>Fe</name>
        <dbReference type="ChEBI" id="CHEBI:18248"/>
    </ligandPart>
</feature>
<feature type="binding site" evidence="12">
    <location>
        <position position="236"/>
    </location>
    <ligand>
        <name>Ca(2+)</name>
        <dbReference type="ChEBI" id="CHEBI:29108"/>
        <label>2</label>
    </ligand>
</feature>
<feature type="binding site" evidence="12">
    <location>
        <position position="244"/>
    </location>
    <ligand>
        <name>Ca(2+)</name>
        <dbReference type="ChEBI" id="CHEBI:29108"/>
        <label>2</label>
    </ligand>
</feature>
<dbReference type="PANTHER" id="PTHR31517:SF51">
    <property type="entry name" value="PEROXIDASE 55"/>
    <property type="match status" value="1"/>
</dbReference>
<protein>
    <recommendedName>
        <fullName evidence="4 14">Peroxidase</fullName>
        <ecNumber evidence="4 14">1.11.1.7</ecNumber>
    </recommendedName>
</protein>